<evidence type="ECO:0000313" key="2">
    <source>
        <dbReference type="Proteomes" id="UP000271937"/>
    </source>
</evidence>
<evidence type="ECO:0000313" key="1">
    <source>
        <dbReference type="EMBL" id="RRJ90775.1"/>
    </source>
</evidence>
<keyword evidence="2" id="KW-1185">Reference proteome</keyword>
<dbReference type="EMBL" id="RQVR01000010">
    <property type="protein sequence ID" value="RRJ90775.1"/>
    <property type="molecule type" value="Genomic_DNA"/>
</dbReference>
<dbReference type="AlphaFoldDB" id="A0A3P3W6H1"/>
<gene>
    <name evidence="1" type="ORF">EG849_09870</name>
</gene>
<accession>A0A3P3W6H1</accession>
<evidence type="ECO:0008006" key="3">
    <source>
        <dbReference type="Google" id="ProtNLM"/>
    </source>
</evidence>
<organism evidence="1 2">
    <name type="scientific">Flavobacterium macacae</name>
    <dbReference type="NCBI Taxonomy" id="2488993"/>
    <lineage>
        <taxon>Bacteria</taxon>
        <taxon>Pseudomonadati</taxon>
        <taxon>Bacteroidota</taxon>
        <taxon>Flavobacteriia</taxon>
        <taxon>Flavobacteriales</taxon>
        <taxon>Flavobacteriaceae</taxon>
        <taxon>Flavobacterium</taxon>
    </lineage>
</organism>
<dbReference type="OrthoDB" id="642277at2"/>
<protein>
    <recommendedName>
        <fullName evidence="3">Wadjet protein JetD C-terminal domain-containing protein</fullName>
    </recommendedName>
</protein>
<reference evidence="1 2" key="1">
    <citation type="submission" date="2018-11" db="EMBL/GenBank/DDBJ databases">
        <title>Flavobacterium sp. nov., YIM 102600 draft genome.</title>
        <authorList>
            <person name="Li G."/>
            <person name="Jiang Y."/>
        </authorList>
    </citation>
    <scope>NUCLEOTIDE SEQUENCE [LARGE SCALE GENOMIC DNA]</scope>
    <source>
        <strain evidence="1 2">YIM 102600</strain>
    </source>
</reference>
<name>A0A3P3W6H1_9FLAO</name>
<dbReference type="Proteomes" id="UP000271937">
    <property type="component" value="Unassembled WGS sequence"/>
</dbReference>
<comment type="caution">
    <text evidence="1">The sequence shown here is derived from an EMBL/GenBank/DDBJ whole genome shotgun (WGS) entry which is preliminary data.</text>
</comment>
<sequence>MNWTVLKSLDEIYRTGKTKKKTSLLEDQDILHLLKNTKELGEYRNDLVKRDGFDLLYENRFLSNYGRYLTFLESRGLLRPQSRFQESDLKILMDLDERMENGELDPIRAQIISNEETVRGVSQMFFRDEKYLEGRSSLVDAVKQILKIDTLANDKDQQYLYVLKCHAPQRIVLCENLDFLKRPTAPRANNVELWYAGGKNIAKLDYTGTPEWPVYYSCDWDYDGMKIFEAVSEKITGIQLLIPDGTPRSISVTKHASLWNNEPLSGLDPCLYSERAKELISELIENDQWIMEESNDLLKMLGLR</sequence>
<proteinExistence type="predicted"/>
<dbReference type="RefSeq" id="WP_125012922.1">
    <property type="nucleotide sequence ID" value="NZ_RQVR01000010.1"/>
</dbReference>